<keyword evidence="3" id="KW-1185">Reference proteome</keyword>
<dbReference type="InterPro" id="IPR013783">
    <property type="entry name" value="Ig-like_fold"/>
</dbReference>
<proteinExistence type="predicted"/>
<name>A0A1G7AZ32_9ACTN</name>
<dbReference type="RefSeq" id="WP_090860742.1">
    <property type="nucleotide sequence ID" value="NZ_FMZM01000016.1"/>
</dbReference>
<evidence type="ECO:0000313" key="2">
    <source>
        <dbReference type="EMBL" id="SDE19837.1"/>
    </source>
</evidence>
<dbReference type="Pfam" id="PF16640">
    <property type="entry name" value="Big_3_5"/>
    <property type="match status" value="1"/>
</dbReference>
<dbReference type="GO" id="GO:0005975">
    <property type="term" value="P:carbohydrate metabolic process"/>
    <property type="evidence" value="ECO:0007669"/>
    <property type="project" value="UniProtKB-ARBA"/>
</dbReference>
<protein>
    <submittedName>
        <fullName evidence="2">Ig-like domain (Group 3)</fullName>
    </submittedName>
</protein>
<dbReference type="OrthoDB" id="9978043at2"/>
<dbReference type="Gene3D" id="2.60.40.10">
    <property type="entry name" value="Immunoglobulins"/>
    <property type="match status" value="1"/>
</dbReference>
<accession>A0A1G7AZ32</accession>
<dbReference type="Proteomes" id="UP000199034">
    <property type="component" value="Unassembled WGS sequence"/>
</dbReference>
<organism evidence="2 3">
    <name type="scientific">Nocardioides lianchengensis</name>
    <dbReference type="NCBI Taxonomy" id="1045774"/>
    <lineage>
        <taxon>Bacteria</taxon>
        <taxon>Bacillati</taxon>
        <taxon>Actinomycetota</taxon>
        <taxon>Actinomycetes</taxon>
        <taxon>Propionibacteriales</taxon>
        <taxon>Nocardioidaceae</taxon>
        <taxon>Nocardioides</taxon>
    </lineage>
</organism>
<dbReference type="AlphaFoldDB" id="A0A1G7AZ32"/>
<sequence>MKKLIAALFVGILTTAGLVAVTSTAPASAACGGKYNPCVKTKTTAAKLKPVKAGKKAKISVSVKPASGRAPVNGTVTITIKGGGKTIKVTVKVRNGKAVYTTPKLRKKGTYKVTISFKPAANSNALPSKSSTTIKVKK</sequence>
<dbReference type="EMBL" id="FMZM01000016">
    <property type="protein sequence ID" value="SDE19837.1"/>
    <property type="molecule type" value="Genomic_DNA"/>
</dbReference>
<dbReference type="InterPro" id="IPR032109">
    <property type="entry name" value="Big_3_5"/>
</dbReference>
<dbReference type="PROSITE" id="PS51257">
    <property type="entry name" value="PROKAR_LIPOPROTEIN"/>
    <property type="match status" value="1"/>
</dbReference>
<reference evidence="2 3" key="1">
    <citation type="submission" date="2016-10" db="EMBL/GenBank/DDBJ databases">
        <authorList>
            <person name="de Groot N.N."/>
        </authorList>
    </citation>
    <scope>NUCLEOTIDE SEQUENCE [LARGE SCALE GENOMIC DNA]</scope>
    <source>
        <strain evidence="2 3">CGMCC 4.6858</strain>
    </source>
</reference>
<evidence type="ECO:0000259" key="1">
    <source>
        <dbReference type="Pfam" id="PF16640"/>
    </source>
</evidence>
<dbReference type="STRING" id="1045774.SAMN05421872_116128"/>
<evidence type="ECO:0000313" key="3">
    <source>
        <dbReference type="Proteomes" id="UP000199034"/>
    </source>
</evidence>
<feature type="domain" description="Bacterial Ig-like" evidence="1">
    <location>
        <begin position="48"/>
        <end position="136"/>
    </location>
</feature>
<gene>
    <name evidence="2" type="ORF">SAMN05421872_116128</name>
</gene>